<dbReference type="PROSITE" id="PS50928">
    <property type="entry name" value="ABC_TM1"/>
    <property type="match status" value="1"/>
</dbReference>
<evidence type="ECO:0000256" key="1">
    <source>
        <dbReference type="ARBA" id="ARBA00004651"/>
    </source>
</evidence>
<dbReference type="GO" id="GO:0005886">
    <property type="term" value="C:plasma membrane"/>
    <property type="evidence" value="ECO:0007669"/>
    <property type="project" value="UniProtKB-SubCell"/>
</dbReference>
<keyword evidence="6 7" id="KW-0472">Membrane</keyword>
<feature type="transmembrane region" description="Helical" evidence="7">
    <location>
        <begin position="165"/>
        <end position="183"/>
    </location>
</feature>
<accession>A0A4Q1KRX4</accession>
<sequence>MALTSSKVAPASTGASAGTTTRRARRPIRWSRGATYTALVVGLLLTLMPFIWMLLGSFKTQGELLQRPITWWPENPTLENYEKWLSQLNYGQFFTNSIVVAVAVVLGNIVFCSMVGYALAKMRFPGKKVLFGLVMLTLMVPGVVTLVPMFVLVSNMGLVNTYPALVLPFLAGPLGVFLMRQFILGIPDALIEAARIDGAGEFRIFFRIVLPQCGPPLATLSILTFLGSWNNFLWPLVVAQTENMYTLPVALSLYSVGSNGTYYGLLMAGSVLVVTPILILFLFLQRYFVQGIAMTGIK</sequence>
<feature type="region of interest" description="Disordered" evidence="8">
    <location>
        <begin position="1"/>
        <end position="24"/>
    </location>
</feature>
<evidence type="ECO:0000313" key="12">
    <source>
        <dbReference type="Proteomes" id="UP000289805"/>
    </source>
</evidence>
<evidence type="ECO:0000256" key="5">
    <source>
        <dbReference type="ARBA" id="ARBA00022989"/>
    </source>
</evidence>
<keyword evidence="13" id="KW-1185">Reference proteome</keyword>
<name>A0A4Q1KRX4_9CELL</name>
<dbReference type="PANTHER" id="PTHR43744:SF12">
    <property type="entry name" value="ABC TRANSPORTER PERMEASE PROTEIN MG189-RELATED"/>
    <property type="match status" value="1"/>
</dbReference>
<dbReference type="InterPro" id="IPR035906">
    <property type="entry name" value="MetI-like_sf"/>
</dbReference>
<evidence type="ECO:0000256" key="8">
    <source>
        <dbReference type="SAM" id="MobiDB-lite"/>
    </source>
</evidence>
<feature type="transmembrane region" description="Helical" evidence="7">
    <location>
        <begin position="262"/>
        <end position="284"/>
    </location>
</feature>
<reference evidence="12 13" key="1">
    <citation type="submission" date="2019-01" db="EMBL/GenBank/DDBJ databases">
        <title>Oerskovia turbata Genome sequencing and assembly.</title>
        <authorList>
            <person name="Dou T."/>
        </authorList>
    </citation>
    <scope>NUCLEOTIDE SEQUENCE [LARGE SCALE GENOMIC DNA]</scope>
    <source>
        <strain evidence="11 12">JCM12123</strain>
        <strain evidence="10 13">JCM3160</strain>
    </source>
</reference>
<keyword evidence="5 7" id="KW-1133">Transmembrane helix</keyword>
<dbReference type="InterPro" id="IPR000515">
    <property type="entry name" value="MetI-like"/>
</dbReference>
<evidence type="ECO:0000256" key="7">
    <source>
        <dbReference type="RuleBase" id="RU363032"/>
    </source>
</evidence>
<protein>
    <submittedName>
        <fullName evidence="11">Carbohydrate ABC transporter permease</fullName>
    </submittedName>
</protein>
<dbReference type="EMBL" id="SDJR01000006">
    <property type="protein sequence ID" value="RXR25357.1"/>
    <property type="molecule type" value="Genomic_DNA"/>
</dbReference>
<dbReference type="RefSeq" id="WP_030150274.1">
    <property type="nucleotide sequence ID" value="NZ_JOFV01000003.1"/>
</dbReference>
<keyword evidence="4 7" id="KW-0812">Transmembrane</keyword>
<comment type="similarity">
    <text evidence="7">Belongs to the binding-protein-dependent transport system permease family.</text>
</comment>
<feature type="transmembrane region" description="Helical" evidence="7">
    <location>
        <begin position="129"/>
        <end position="153"/>
    </location>
</feature>
<keyword evidence="2 7" id="KW-0813">Transport</keyword>
<dbReference type="SUPFAM" id="SSF161098">
    <property type="entry name" value="MetI-like"/>
    <property type="match status" value="1"/>
</dbReference>
<evidence type="ECO:0000256" key="2">
    <source>
        <dbReference type="ARBA" id="ARBA00022448"/>
    </source>
</evidence>
<dbReference type="Proteomes" id="UP000290517">
    <property type="component" value="Unassembled WGS sequence"/>
</dbReference>
<feature type="transmembrane region" description="Helical" evidence="7">
    <location>
        <begin position="204"/>
        <end position="226"/>
    </location>
</feature>
<dbReference type="STRING" id="1713.GCA_000718325_00717"/>
<evidence type="ECO:0000259" key="9">
    <source>
        <dbReference type="PROSITE" id="PS50928"/>
    </source>
</evidence>
<dbReference type="Gene3D" id="1.10.3720.10">
    <property type="entry name" value="MetI-like"/>
    <property type="match status" value="1"/>
</dbReference>
<dbReference type="Proteomes" id="UP000289805">
    <property type="component" value="Unassembled WGS sequence"/>
</dbReference>
<organism evidence="11 12">
    <name type="scientific">Oerskovia turbata</name>
    <dbReference type="NCBI Taxonomy" id="1713"/>
    <lineage>
        <taxon>Bacteria</taxon>
        <taxon>Bacillati</taxon>
        <taxon>Actinomycetota</taxon>
        <taxon>Actinomycetes</taxon>
        <taxon>Micrococcales</taxon>
        <taxon>Cellulomonadaceae</taxon>
        <taxon>Oerskovia</taxon>
    </lineage>
</organism>
<comment type="caution">
    <text evidence="11">The sequence shown here is derived from an EMBL/GenBank/DDBJ whole genome shotgun (WGS) entry which is preliminary data.</text>
</comment>
<gene>
    <name evidence="10" type="ORF">EQW73_10920</name>
    <name evidence="11" type="ORF">EQW78_13265</name>
</gene>
<evidence type="ECO:0000313" key="11">
    <source>
        <dbReference type="EMBL" id="RXR32702.1"/>
    </source>
</evidence>
<evidence type="ECO:0000313" key="10">
    <source>
        <dbReference type="EMBL" id="RXR25357.1"/>
    </source>
</evidence>
<keyword evidence="3" id="KW-1003">Cell membrane</keyword>
<feature type="domain" description="ABC transmembrane type-1" evidence="9">
    <location>
        <begin position="94"/>
        <end position="284"/>
    </location>
</feature>
<evidence type="ECO:0000256" key="6">
    <source>
        <dbReference type="ARBA" id="ARBA00023136"/>
    </source>
</evidence>
<evidence type="ECO:0000256" key="3">
    <source>
        <dbReference type="ARBA" id="ARBA00022475"/>
    </source>
</evidence>
<dbReference type="GO" id="GO:0055085">
    <property type="term" value="P:transmembrane transport"/>
    <property type="evidence" value="ECO:0007669"/>
    <property type="project" value="InterPro"/>
</dbReference>
<feature type="compositionally biased region" description="Low complexity" evidence="8">
    <location>
        <begin position="9"/>
        <end position="21"/>
    </location>
</feature>
<feature type="transmembrane region" description="Helical" evidence="7">
    <location>
        <begin position="33"/>
        <end position="55"/>
    </location>
</feature>
<evidence type="ECO:0000313" key="13">
    <source>
        <dbReference type="Proteomes" id="UP000290517"/>
    </source>
</evidence>
<comment type="subcellular location">
    <subcellularLocation>
        <location evidence="1 7">Cell membrane</location>
        <topology evidence="1 7">Multi-pass membrane protein</topology>
    </subcellularLocation>
</comment>
<dbReference type="PANTHER" id="PTHR43744">
    <property type="entry name" value="ABC TRANSPORTER PERMEASE PROTEIN MG189-RELATED-RELATED"/>
    <property type="match status" value="1"/>
</dbReference>
<evidence type="ECO:0000256" key="4">
    <source>
        <dbReference type="ARBA" id="ARBA00022692"/>
    </source>
</evidence>
<dbReference type="AlphaFoldDB" id="A0A4Q1KRX4"/>
<dbReference type="OrthoDB" id="148827at2"/>
<feature type="transmembrane region" description="Helical" evidence="7">
    <location>
        <begin position="93"/>
        <end position="117"/>
    </location>
</feature>
<dbReference type="CDD" id="cd06261">
    <property type="entry name" value="TM_PBP2"/>
    <property type="match status" value="1"/>
</dbReference>
<dbReference type="EMBL" id="SDJQ01000017">
    <property type="protein sequence ID" value="RXR32702.1"/>
    <property type="molecule type" value="Genomic_DNA"/>
</dbReference>
<proteinExistence type="inferred from homology"/>
<dbReference type="Pfam" id="PF00528">
    <property type="entry name" value="BPD_transp_1"/>
    <property type="match status" value="1"/>
</dbReference>